<evidence type="ECO:0000256" key="1">
    <source>
        <dbReference type="SAM" id="MobiDB-lite"/>
    </source>
</evidence>
<sequence>MSAQEKGPSQASQVVSLAKAGYTLVMSEDGRPYGVRRNGPNVALPLRGKAGLRSQLARQFVEANGGQVPSQSALADAMTVLEGVAGATDPVPVHLRVAGDSEQVVIDLGTADGRCVVATPEGWSVQGRSPVLFRRSGAMSPMPTPEHTGADGLALLRGLLNMDDGAFHQLVAWLVAAWIPHIPHPVLTFKGEQGTGKSKTAQMVINLVDPSAATKRSQPRDVKTWATQAFNSWALCLDNVSTIAPWFSDTLCKAVTGDGIVDRALYTDDDVVVLTFRRVIAMTTIDAGALAGDLAERLMMLELQVIPEDRRRTEEELDAAYDQARPAILAALFDLLAAVLRELPSVHLERMPRMADFARVLATVDRVQGWNTLADYLKASESVAIEALEADPFAAAVVAFVETHGAFSGTVSHLLTLLPPPETHTPKWPKTSANAGSLLRRFAPALRAAGIAFEEGRTLDRNRARCIWLTPSPEIARKSLSAPSALSASPADLREPADSDSRVAVRTPSNRCPQTPIADSESASADSDPKSLSAGNPSSHPVADSADAADSDLRAISGYHLRCAACGQPIDPELTAAGHLTHPDCAPN</sequence>
<proteinExistence type="predicted"/>
<protein>
    <submittedName>
        <fullName evidence="2">ATP-binding protein</fullName>
    </submittedName>
</protein>
<keyword evidence="2" id="KW-0067">ATP-binding</keyword>
<accession>A0ABW1G5Q5</accession>
<dbReference type="GO" id="GO:0005524">
    <property type="term" value="F:ATP binding"/>
    <property type="evidence" value="ECO:0007669"/>
    <property type="project" value="UniProtKB-KW"/>
</dbReference>
<comment type="caution">
    <text evidence="2">The sequence shown here is derived from an EMBL/GenBank/DDBJ whole genome shotgun (WGS) entry which is preliminary data.</text>
</comment>
<keyword evidence="2" id="KW-0547">Nucleotide-binding</keyword>
<dbReference type="Proteomes" id="UP001596174">
    <property type="component" value="Unassembled WGS sequence"/>
</dbReference>
<dbReference type="SUPFAM" id="SSF52540">
    <property type="entry name" value="P-loop containing nucleoside triphosphate hydrolases"/>
    <property type="match status" value="1"/>
</dbReference>
<keyword evidence="3" id="KW-1185">Reference proteome</keyword>
<name>A0ABW1G5Q5_9ACTN</name>
<organism evidence="2 3">
    <name type="scientific">Streptacidiphilus monticola</name>
    <dbReference type="NCBI Taxonomy" id="2161674"/>
    <lineage>
        <taxon>Bacteria</taxon>
        <taxon>Bacillati</taxon>
        <taxon>Actinomycetota</taxon>
        <taxon>Actinomycetes</taxon>
        <taxon>Kitasatosporales</taxon>
        <taxon>Streptomycetaceae</taxon>
        <taxon>Streptacidiphilus</taxon>
    </lineage>
</organism>
<dbReference type="EMBL" id="JBHSQJ010000083">
    <property type="protein sequence ID" value="MFC5909507.1"/>
    <property type="molecule type" value="Genomic_DNA"/>
</dbReference>
<dbReference type="RefSeq" id="WP_380585368.1">
    <property type="nucleotide sequence ID" value="NZ_JBHSQJ010000083.1"/>
</dbReference>
<feature type="region of interest" description="Disordered" evidence="1">
    <location>
        <begin position="480"/>
        <end position="549"/>
    </location>
</feature>
<evidence type="ECO:0000313" key="2">
    <source>
        <dbReference type="EMBL" id="MFC5909507.1"/>
    </source>
</evidence>
<feature type="compositionally biased region" description="Low complexity" evidence="1">
    <location>
        <begin position="480"/>
        <end position="491"/>
    </location>
</feature>
<gene>
    <name evidence="2" type="ORF">ACFP3V_20090</name>
</gene>
<evidence type="ECO:0000313" key="3">
    <source>
        <dbReference type="Proteomes" id="UP001596174"/>
    </source>
</evidence>
<dbReference type="InterPro" id="IPR027417">
    <property type="entry name" value="P-loop_NTPase"/>
</dbReference>
<feature type="compositionally biased region" description="Basic and acidic residues" evidence="1">
    <location>
        <begin position="492"/>
        <end position="503"/>
    </location>
</feature>
<reference evidence="3" key="1">
    <citation type="journal article" date="2019" name="Int. J. Syst. Evol. Microbiol.">
        <title>The Global Catalogue of Microorganisms (GCM) 10K type strain sequencing project: providing services to taxonomists for standard genome sequencing and annotation.</title>
        <authorList>
            <consortium name="The Broad Institute Genomics Platform"/>
            <consortium name="The Broad Institute Genome Sequencing Center for Infectious Disease"/>
            <person name="Wu L."/>
            <person name="Ma J."/>
        </authorList>
    </citation>
    <scope>NUCLEOTIDE SEQUENCE [LARGE SCALE GENOMIC DNA]</scope>
    <source>
        <strain evidence="3">JCM 4816</strain>
    </source>
</reference>